<dbReference type="EMBL" id="QGKV02000299">
    <property type="protein sequence ID" value="KAF3592219.1"/>
    <property type="molecule type" value="Genomic_DNA"/>
</dbReference>
<keyword evidence="1" id="KW-0812">Transmembrane</keyword>
<dbReference type="SUPFAM" id="SSF50386">
    <property type="entry name" value="STI-like"/>
    <property type="match status" value="1"/>
</dbReference>
<evidence type="ECO:0000313" key="2">
    <source>
        <dbReference type="EMBL" id="KAF3592219.1"/>
    </source>
</evidence>
<dbReference type="Proteomes" id="UP000266723">
    <property type="component" value="Unassembled WGS sequence"/>
</dbReference>
<name>A0ABQ7E5K0_BRACR</name>
<organism evidence="2 3">
    <name type="scientific">Brassica cretica</name>
    <name type="common">Mustard</name>
    <dbReference type="NCBI Taxonomy" id="69181"/>
    <lineage>
        <taxon>Eukaryota</taxon>
        <taxon>Viridiplantae</taxon>
        <taxon>Streptophyta</taxon>
        <taxon>Embryophyta</taxon>
        <taxon>Tracheophyta</taxon>
        <taxon>Spermatophyta</taxon>
        <taxon>Magnoliopsida</taxon>
        <taxon>eudicotyledons</taxon>
        <taxon>Gunneridae</taxon>
        <taxon>Pentapetalae</taxon>
        <taxon>rosids</taxon>
        <taxon>malvids</taxon>
        <taxon>Brassicales</taxon>
        <taxon>Brassicaceae</taxon>
        <taxon>Brassiceae</taxon>
        <taxon>Brassica</taxon>
    </lineage>
</organism>
<protein>
    <submittedName>
        <fullName evidence="2">Uncharacterized protein</fullName>
    </submittedName>
</protein>
<accession>A0ABQ7E5K0</accession>
<dbReference type="Pfam" id="PF00197">
    <property type="entry name" value="Kunitz_legume"/>
    <property type="match status" value="1"/>
</dbReference>
<evidence type="ECO:0000256" key="1">
    <source>
        <dbReference type="SAM" id="Phobius"/>
    </source>
</evidence>
<keyword evidence="1" id="KW-1133">Transmembrane helix</keyword>
<evidence type="ECO:0000313" key="3">
    <source>
        <dbReference type="Proteomes" id="UP000266723"/>
    </source>
</evidence>
<comment type="caution">
    <text evidence="2">The sequence shown here is derived from an EMBL/GenBank/DDBJ whole genome shotgun (WGS) entry which is preliminary data.</text>
</comment>
<dbReference type="Gene3D" id="2.80.10.50">
    <property type="match status" value="1"/>
</dbReference>
<proteinExistence type="predicted"/>
<feature type="transmembrane region" description="Helical" evidence="1">
    <location>
        <begin position="20"/>
        <end position="43"/>
    </location>
</feature>
<dbReference type="InterPro" id="IPR011065">
    <property type="entry name" value="Kunitz_inhibitor_STI-like_sf"/>
</dbReference>
<sequence>MISVVVNLDYDLKQLNMKTVGAIAIFRLVICFLFVAITALGVVSGQNEVVTDYLGRPVKANAPYLINVPTIPPLRRWITQAYSFPTCSDNVFMMTNNLNHMARIPVRFVLPSSSSDDVVRVSTELSIQSTRTYCKNVSGYCSIRPKPIEHVVVTGSRSSNDSTFIIKKV</sequence>
<dbReference type="InterPro" id="IPR002160">
    <property type="entry name" value="Prot_inh_Kunz-lg"/>
</dbReference>
<keyword evidence="1" id="KW-0472">Membrane</keyword>
<reference evidence="2 3" key="1">
    <citation type="journal article" date="2020" name="BMC Genomics">
        <title>Intraspecific diversification of the crop wild relative Brassica cretica Lam. using demographic model selection.</title>
        <authorList>
            <person name="Kioukis A."/>
            <person name="Michalopoulou V.A."/>
            <person name="Briers L."/>
            <person name="Pirintsos S."/>
            <person name="Studholme D.J."/>
            <person name="Pavlidis P."/>
            <person name="Sarris P.F."/>
        </authorList>
    </citation>
    <scope>NUCLEOTIDE SEQUENCE [LARGE SCALE GENOMIC DNA]</scope>
    <source>
        <strain evidence="3">cv. PFS-1207/04</strain>
    </source>
</reference>
<gene>
    <name evidence="2" type="ORF">DY000_02026923</name>
</gene>
<keyword evidence="3" id="KW-1185">Reference proteome</keyword>